<name>A0A5J5K659_9ACTN</name>
<reference evidence="3 4" key="1">
    <citation type="submission" date="2019-09" db="EMBL/GenBank/DDBJ databases">
        <title>Screening of Novel Bioactive Compounds from Soil-Associated.</title>
        <authorList>
            <person name="Gong X."/>
        </authorList>
    </citation>
    <scope>NUCLEOTIDE SEQUENCE [LARGE SCALE GENOMIC DNA]</scope>
    <source>
        <strain evidence="3 4">Gxj-6</strain>
    </source>
</reference>
<evidence type="ECO:0000259" key="2">
    <source>
        <dbReference type="Pfam" id="PF00561"/>
    </source>
</evidence>
<organism evidence="3 4">
    <name type="scientific">Microbispora cellulosiformans</name>
    <dbReference type="NCBI Taxonomy" id="2614688"/>
    <lineage>
        <taxon>Bacteria</taxon>
        <taxon>Bacillati</taxon>
        <taxon>Actinomycetota</taxon>
        <taxon>Actinomycetes</taxon>
        <taxon>Streptosporangiales</taxon>
        <taxon>Streptosporangiaceae</taxon>
        <taxon>Microbispora</taxon>
    </lineage>
</organism>
<dbReference type="Pfam" id="PF00561">
    <property type="entry name" value="Abhydrolase_1"/>
    <property type="match status" value="1"/>
</dbReference>
<proteinExistence type="predicted"/>
<evidence type="ECO:0000256" key="1">
    <source>
        <dbReference type="ARBA" id="ARBA00022801"/>
    </source>
</evidence>
<feature type="domain" description="AB hydrolase-1" evidence="2">
    <location>
        <begin position="38"/>
        <end position="280"/>
    </location>
</feature>
<dbReference type="PANTHER" id="PTHR43329">
    <property type="entry name" value="EPOXIDE HYDROLASE"/>
    <property type="match status" value="1"/>
</dbReference>
<dbReference type="PRINTS" id="PR00412">
    <property type="entry name" value="EPOXHYDRLASE"/>
</dbReference>
<evidence type="ECO:0000313" key="3">
    <source>
        <dbReference type="EMBL" id="KAA9379110.1"/>
    </source>
</evidence>
<dbReference type="SUPFAM" id="SSF53474">
    <property type="entry name" value="alpha/beta-Hydrolases"/>
    <property type="match status" value="1"/>
</dbReference>
<accession>A0A5J5K659</accession>
<comment type="caution">
    <text evidence="3">The sequence shown here is derived from an EMBL/GenBank/DDBJ whole genome shotgun (WGS) entry which is preliminary data.</text>
</comment>
<sequence length="297" mass="31484">MAFGRHTPMSVEIRHTHLAVGDLSVHVAEAGDPHGPPYLFLHGWPESWSTWEGVMERAAGTARVIAVDLPGIGGSTGAVPGGSKRLIAAAVHDLVGALGLTGLTLVGHDAGGMVAYSYLRQYADADRVVVMNTVIPGVEPWSEVLRNPYIWHFGFHAVPALPEALVRDRQAEYFAYFYDVLSPAPEKITEESRAAHAAAYGTDAALTAGFDLYRAFPQDARDNAELSAAGPVDTPLLYVRGDGEGGDVTAYAAGLREAGVRNLTTALIPGAGHFAQEEAPGDVWDLIHSFAATTTTT</sequence>
<keyword evidence="4" id="KW-1185">Reference proteome</keyword>
<dbReference type="InterPro" id="IPR000073">
    <property type="entry name" value="AB_hydrolase_1"/>
</dbReference>
<dbReference type="Proteomes" id="UP000327011">
    <property type="component" value="Unassembled WGS sequence"/>
</dbReference>
<evidence type="ECO:0000313" key="4">
    <source>
        <dbReference type="Proteomes" id="UP000327011"/>
    </source>
</evidence>
<dbReference type="GO" id="GO:0016787">
    <property type="term" value="F:hydrolase activity"/>
    <property type="evidence" value="ECO:0007669"/>
    <property type="project" value="UniProtKB-KW"/>
</dbReference>
<keyword evidence="1 3" id="KW-0378">Hydrolase</keyword>
<gene>
    <name evidence="3" type="ORF">F5972_12980</name>
</gene>
<dbReference type="EMBL" id="VYTZ01000004">
    <property type="protein sequence ID" value="KAA9379110.1"/>
    <property type="molecule type" value="Genomic_DNA"/>
</dbReference>
<dbReference type="AlphaFoldDB" id="A0A5J5K659"/>
<protein>
    <submittedName>
        <fullName evidence="3">Alpha/beta hydrolase</fullName>
    </submittedName>
</protein>
<dbReference type="InterPro" id="IPR029058">
    <property type="entry name" value="AB_hydrolase_fold"/>
</dbReference>
<dbReference type="InterPro" id="IPR000639">
    <property type="entry name" value="Epox_hydrolase-like"/>
</dbReference>
<dbReference type="Gene3D" id="3.40.50.1820">
    <property type="entry name" value="alpha/beta hydrolase"/>
    <property type="match status" value="1"/>
</dbReference>